<accession>A0A8S0VGU3</accession>
<feature type="compositionally biased region" description="Basic and acidic residues" evidence="1">
    <location>
        <begin position="205"/>
        <end position="224"/>
    </location>
</feature>
<dbReference type="Gramene" id="OE9A030338T1">
    <property type="protein sequence ID" value="OE9A030338C1"/>
    <property type="gene ID" value="OE9A030338"/>
</dbReference>
<feature type="compositionally biased region" description="Basic and acidic residues" evidence="1">
    <location>
        <begin position="234"/>
        <end position="248"/>
    </location>
</feature>
<sequence length="660" mass="72366">SRADIDGVVARLNIVLPNRPIARDAQTVTGAELVAMDRIFAATTNTPATVSTSSNNNITLPANQVAANSRPYVSFTAPSARGNTVASGGKASTAQHVQADTAASASKKRKASLEVPASQPSLPASSPAQEPQRQSISASKRRQTAVSDKDSSDKGPSDNKSSFDPDEGVSNNDVPNSGLRAQADYDDGETDGLLVQSNEFVAPSTREKGKDRQTSKKDNKRQDADVANEGVRTCQDKKDAEKDAGKDAEEDVMTFRDYVEPDDSIGYGLLTRAELATLESMRNNQRRNQPCDGDEEWTFDNRDYIRWRQGLLSKILTGPVDNKFPHPIDPDATPEPEIEPLNPRLRLSNFFETMFPNKIEEITRASNRVLYNGRPGEQMWETYQQLTDGNGLALEPVYTLCEVFSSPLSPFFNFSLATQAWGRGLPMLHRSDVVFSGIGATTVVVCAERNPALPPKTRTAAYVSFIDRDDQIFKRGGRVYRAEIHQPAIKAVIGPHREFNTAFIHFDTMLCDQEACPKCSPDSALDTSPASGLPRVHFRHLDEDKNFVQKDPYLYGKQNEDTGGEFPEEAPSFPDDVKFSDGFFQKVITCRGNACEVCQEAARLRNDARLGMRAQVAQDEIYRAEAARIAAEQVRTARAAARAARARGRGRGARGRGGGV</sequence>
<feature type="region of interest" description="Disordered" evidence="1">
    <location>
        <begin position="81"/>
        <end position="185"/>
    </location>
</feature>
<dbReference type="AlphaFoldDB" id="A0A8S0VGU3"/>
<protein>
    <submittedName>
        <fullName evidence="2">Uncharacterized protein</fullName>
    </submittedName>
</protein>
<feature type="region of interest" description="Disordered" evidence="1">
    <location>
        <begin position="197"/>
        <end position="248"/>
    </location>
</feature>
<keyword evidence="3" id="KW-1185">Reference proteome</keyword>
<organism evidence="2 3">
    <name type="scientific">Olea europaea subsp. europaea</name>
    <dbReference type="NCBI Taxonomy" id="158383"/>
    <lineage>
        <taxon>Eukaryota</taxon>
        <taxon>Viridiplantae</taxon>
        <taxon>Streptophyta</taxon>
        <taxon>Embryophyta</taxon>
        <taxon>Tracheophyta</taxon>
        <taxon>Spermatophyta</taxon>
        <taxon>Magnoliopsida</taxon>
        <taxon>eudicotyledons</taxon>
        <taxon>Gunneridae</taxon>
        <taxon>Pentapetalae</taxon>
        <taxon>asterids</taxon>
        <taxon>lamiids</taxon>
        <taxon>Lamiales</taxon>
        <taxon>Oleaceae</taxon>
        <taxon>Oleeae</taxon>
        <taxon>Olea</taxon>
    </lineage>
</organism>
<dbReference type="EMBL" id="CACTIH010009782">
    <property type="protein sequence ID" value="CAA3033027.1"/>
    <property type="molecule type" value="Genomic_DNA"/>
</dbReference>
<evidence type="ECO:0000313" key="2">
    <source>
        <dbReference type="EMBL" id="CAA3033027.1"/>
    </source>
</evidence>
<name>A0A8S0VGU3_OLEEU</name>
<dbReference type="Proteomes" id="UP000594638">
    <property type="component" value="Unassembled WGS sequence"/>
</dbReference>
<evidence type="ECO:0000313" key="3">
    <source>
        <dbReference type="Proteomes" id="UP000594638"/>
    </source>
</evidence>
<feature type="compositionally biased region" description="Basic and acidic residues" evidence="1">
    <location>
        <begin position="147"/>
        <end position="163"/>
    </location>
</feature>
<feature type="compositionally biased region" description="Polar residues" evidence="1">
    <location>
        <begin position="81"/>
        <end position="98"/>
    </location>
</feature>
<proteinExistence type="predicted"/>
<reference evidence="2 3" key="1">
    <citation type="submission" date="2019-12" db="EMBL/GenBank/DDBJ databases">
        <authorList>
            <person name="Alioto T."/>
            <person name="Alioto T."/>
            <person name="Gomez Garrido J."/>
        </authorList>
    </citation>
    <scope>NUCLEOTIDE SEQUENCE [LARGE SCALE GENOMIC DNA]</scope>
</reference>
<gene>
    <name evidence="2" type="ORF">OLEA9_A030338</name>
</gene>
<evidence type="ECO:0000256" key="1">
    <source>
        <dbReference type="SAM" id="MobiDB-lite"/>
    </source>
</evidence>
<feature type="non-terminal residue" evidence="2">
    <location>
        <position position="1"/>
    </location>
</feature>
<comment type="caution">
    <text evidence="2">The sequence shown here is derived from an EMBL/GenBank/DDBJ whole genome shotgun (WGS) entry which is preliminary data.</text>
</comment>
<feature type="compositionally biased region" description="Low complexity" evidence="1">
    <location>
        <begin position="116"/>
        <end position="132"/>
    </location>
</feature>